<proteinExistence type="predicted"/>
<evidence type="ECO:0000313" key="1">
    <source>
        <dbReference type="EMBL" id="KAK7302049.1"/>
    </source>
</evidence>
<sequence>MGTETPSLLEEPRINLNSDVAPSSLCLCFHGFLRRSRAEGTMGIFRKVMGMFDVEYARWIEEHHRIVCELRAAVQEHLPENKLRLFVDNCLAHYDQE</sequence>
<name>A0AAN9JR67_CLITE</name>
<keyword evidence="2" id="KW-1185">Reference proteome</keyword>
<dbReference type="PANTHER" id="PTHR45693:SF13">
    <property type="entry name" value="TRANSCRIPTION FACTOR TGA10"/>
    <property type="match status" value="1"/>
</dbReference>
<comment type="caution">
    <text evidence="1">The sequence shown here is derived from an EMBL/GenBank/DDBJ whole genome shotgun (WGS) entry which is preliminary data.</text>
</comment>
<evidence type="ECO:0000313" key="2">
    <source>
        <dbReference type="Proteomes" id="UP001359559"/>
    </source>
</evidence>
<dbReference type="Proteomes" id="UP001359559">
    <property type="component" value="Unassembled WGS sequence"/>
</dbReference>
<dbReference type="AlphaFoldDB" id="A0AAN9JR67"/>
<protein>
    <submittedName>
        <fullName evidence="1">Uncharacterized protein</fullName>
    </submittedName>
</protein>
<dbReference type="EMBL" id="JAYKXN010000003">
    <property type="protein sequence ID" value="KAK7302049.1"/>
    <property type="molecule type" value="Genomic_DNA"/>
</dbReference>
<dbReference type="PANTHER" id="PTHR45693">
    <property type="entry name" value="TRANSCRIPTION FACTOR TGA9"/>
    <property type="match status" value="1"/>
</dbReference>
<reference evidence="1 2" key="1">
    <citation type="submission" date="2024-01" db="EMBL/GenBank/DDBJ databases">
        <title>The genomes of 5 underutilized Papilionoideae crops provide insights into root nodulation and disease resistance.</title>
        <authorList>
            <person name="Yuan L."/>
        </authorList>
    </citation>
    <scope>NUCLEOTIDE SEQUENCE [LARGE SCALE GENOMIC DNA]</scope>
    <source>
        <strain evidence="1">LY-2023</strain>
        <tissue evidence="1">Leaf</tissue>
    </source>
</reference>
<gene>
    <name evidence="1" type="ORF">RJT34_12928</name>
</gene>
<accession>A0AAN9JR67</accession>
<organism evidence="1 2">
    <name type="scientific">Clitoria ternatea</name>
    <name type="common">Butterfly pea</name>
    <dbReference type="NCBI Taxonomy" id="43366"/>
    <lineage>
        <taxon>Eukaryota</taxon>
        <taxon>Viridiplantae</taxon>
        <taxon>Streptophyta</taxon>
        <taxon>Embryophyta</taxon>
        <taxon>Tracheophyta</taxon>
        <taxon>Spermatophyta</taxon>
        <taxon>Magnoliopsida</taxon>
        <taxon>eudicotyledons</taxon>
        <taxon>Gunneridae</taxon>
        <taxon>Pentapetalae</taxon>
        <taxon>rosids</taxon>
        <taxon>fabids</taxon>
        <taxon>Fabales</taxon>
        <taxon>Fabaceae</taxon>
        <taxon>Papilionoideae</taxon>
        <taxon>50 kb inversion clade</taxon>
        <taxon>NPAAA clade</taxon>
        <taxon>indigoferoid/millettioid clade</taxon>
        <taxon>Phaseoleae</taxon>
        <taxon>Clitoria</taxon>
    </lineage>
</organism>